<keyword evidence="6" id="KW-0969">Cilium</keyword>
<evidence type="ECO:0000313" key="6">
    <source>
        <dbReference type="EMBL" id="MFD1737021.1"/>
    </source>
</evidence>
<evidence type="ECO:0000259" key="4">
    <source>
        <dbReference type="Pfam" id="PF06429"/>
    </source>
</evidence>
<accession>A0ABW4LRC4</accession>
<keyword evidence="7" id="KW-1185">Reference proteome</keyword>
<comment type="subcellular location">
    <subcellularLocation>
        <location evidence="2">Bacterial flagellum basal body</location>
    </subcellularLocation>
</comment>
<dbReference type="Pfam" id="PF06429">
    <property type="entry name" value="Flg_bbr_C"/>
    <property type="match status" value="1"/>
</dbReference>
<keyword evidence="2" id="KW-0975">Bacterial flagellum</keyword>
<dbReference type="RefSeq" id="WP_377928214.1">
    <property type="nucleotide sequence ID" value="NZ_JBHUEM010000014.1"/>
</dbReference>
<dbReference type="Pfam" id="PF22692">
    <property type="entry name" value="LlgE_F_G_D1"/>
    <property type="match status" value="1"/>
</dbReference>
<organism evidence="6 7">
    <name type="scientific">Bacillus salitolerans</name>
    <dbReference type="NCBI Taxonomy" id="1437434"/>
    <lineage>
        <taxon>Bacteria</taxon>
        <taxon>Bacillati</taxon>
        <taxon>Bacillota</taxon>
        <taxon>Bacilli</taxon>
        <taxon>Bacillales</taxon>
        <taxon>Bacillaceae</taxon>
        <taxon>Bacillus</taxon>
    </lineage>
</organism>
<evidence type="ECO:0000259" key="3">
    <source>
        <dbReference type="Pfam" id="PF00460"/>
    </source>
</evidence>
<dbReference type="PANTHER" id="PTHR30435">
    <property type="entry name" value="FLAGELLAR PROTEIN"/>
    <property type="match status" value="1"/>
</dbReference>
<dbReference type="InterPro" id="IPR037925">
    <property type="entry name" value="FlgE/F/G-like"/>
</dbReference>
<proteinExistence type="inferred from homology"/>
<dbReference type="InterPro" id="IPR020013">
    <property type="entry name" value="Flagellar_FlgE/F/G"/>
</dbReference>
<dbReference type="NCBIfam" id="TIGR03506">
    <property type="entry name" value="FlgEFG_subfam"/>
    <property type="match status" value="1"/>
</dbReference>
<evidence type="ECO:0000313" key="7">
    <source>
        <dbReference type="Proteomes" id="UP001597214"/>
    </source>
</evidence>
<feature type="domain" description="Flagellar basal-body/hook protein C-terminal" evidence="4">
    <location>
        <begin position="229"/>
        <end position="272"/>
    </location>
</feature>
<evidence type="ECO:0000259" key="5">
    <source>
        <dbReference type="Pfam" id="PF22692"/>
    </source>
</evidence>
<protein>
    <submittedName>
        <fullName evidence="6">Flagellar hook-basal body protein</fullName>
    </submittedName>
</protein>
<dbReference type="EMBL" id="JBHUEM010000014">
    <property type="protein sequence ID" value="MFD1737021.1"/>
    <property type="molecule type" value="Genomic_DNA"/>
</dbReference>
<evidence type="ECO:0000256" key="1">
    <source>
        <dbReference type="ARBA" id="ARBA00009677"/>
    </source>
</evidence>
<dbReference type="InterPro" id="IPR053967">
    <property type="entry name" value="LlgE_F_G-like_D1"/>
</dbReference>
<dbReference type="InterPro" id="IPR010930">
    <property type="entry name" value="Flg_bb/hook_C_dom"/>
</dbReference>
<dbReference type="PANTHER" id="PTHR30435:SF19">
    <property type="entry name" value="FLAGELLAR BASAL-BODY ROD PROTEIN FLGG"/>
    <property type="match status" value="1"/>
</dbReference>
<reference evidence="7" key="1">
    <citation type="journal article" date="2019" name="Int. J. Syst. Evol. Microbiol.">
        <title>The Global Catalogue of Microorganisms (GCM) 10K type strain sequencing project: providing services to taxonomists for standard genome sequencing and annotation.</title>
        <authorList>
            <consortium name="The Broad Institute Genomics Platform"/>
            <consortium name="The Broad Institute Genome Sequencing Center for Infectious Disease"/>
            <person name="Wu L."/>
            <person name="Ma J."/>
        </authorList>
    </citation>
    <scope>NUCLEOTIDE SEQUENCE [LARGE SCALE GENOMIC DNA]</scope>
    <source>
        <strain evidence="7">CCUG 49339</strain>
    </source>
</reference>
<feature type="domain" description="Flagellar hook protein FlgE/F/G-like D1" evidence="5">
    <location>
        <begin position="103"/>
        <end position="171"/>
    </location>
</feature>
<dbReference type="Pfam" id="PF00460">
    <property type="entry name" value="Flg_bb_rod"/>
    <property type="match status" value="1"/>
</dbReference>
<dbReference type="InterPro" id="IPR001444">
    <property type="entry name" value="Flag_bb_rod_N"/>
</dbReference>
<comment type="similarity">
    <text evidence="1 2">Belongs to the flagella basal body rod proteins family.</text>
</comment>
<evidence type="ECO:0000256" key="2">
    <source>
        <dbReference type="RuleBase" id="RU362116"/>
    </source>
</evidence>
<comment type="caution">
    <text evidence="6">The sequence shown here is derived from an EMBL/GenBank/DDBJ whole genome shotgun (WGS) entry which is preliminary data.</text>
</comment>
<sequence length="275" mass="30532">MLRSMITATNTMTQLQKQLDTISHNMANINTTGYKRRETNFQELLFQQFNNQPINGKEIGRLTPNGIRQGVGAKLSHTSLLLTQGSIQSTDRALDLALTKYNQFFEVQVDGEGTVHYTRDGSFHLSPLADGTDYVQIVTSEGFPVMSEEGPIILADTISELQFSDNGELTVKYQDGTSENFNLSIAQINRPQLLQSAGNNKYSLPNLDELNVNQADVFGIVERGDISIVQGALEQSNVSLEKEMTELINMQRSYQFNGKSISIADQMMGLVNGIR</sequence>
<feature type="domain" description="Flagellar basal body rod protein N-terminal" evidence="3">
    <location>
        <begin position="7"/>
        <end position="35"/>
    </location>
</feature>
<keyword evidence="6" id="KW-0282">Flagellum</keyword>
<gene>
    <name evidence="6" type="ORF">ACFSCX_10645</name>
</gene>
<dbReference type="SUPFAM" id="SSF117143">
    <property type="entry name" value="Flagellar hook protein flgE"/>
    <property type="match status" value="1"/>
</dbReference>
<dbReference type="Proteomes" id="UP001597214">
    <property type="component" value="Unassembled WGS sequence"/>
</dbReference>
<keyword evidence="6" id="KW-0966">Cell projection</keyword>
<name>A0ABW4LRC4_9BACI</name>